<dbReference type="Pfam" id="PF13380">
    <property type="entry name" value="CoA_binding_2"/>
    <property type="match status" value="1"/>
</dbReference>
<accession>A0A023X350</accession>
<organism evidence="2 4">
    <name type="scientific">Rubrobacter radiotolerans</name>
    <name type="common">Arthrobacter radiotolerans</name>
    <dbReference type="NCBI Taxonomy" id="42256"/>
    <lineage>
        <taxon>Bacteria</taxon>
        <taxon>Bacillati</taxon>
        <taxon>Actinomycetota</taxon>
        <taxon>Rubrobacteria</taxon>
        <taxon>Rubrobacterales</taxon>
        <taxon>Rubrobacteraceae</taxon>
        <taxon>Rubrobacter</taxon>
    </lineage>
</organism>
<gene>
    <name evidence="2" type="ORF">RradSPS_1614</name>
    <name evidence="3" type="ORF">SIL72_09725</name>
</gene>
<dbReference type="EMBL" id="CP007514">
    <property type="protein sequence ID" value="AHY46897.1"/>
    <property type="molecule type" value="Genomic_DNA"/>
</dbReference>
<dbReference type="AlphaFoldDB" id="A0A023X350"/>
<evidence type="ECO:0000313" key="4">
    <source>
        <dbReference type="Proteomes" id="UP000025229"/>
    </source>
</evidence>
<dbReference type="InterPro" id="IPR003781">
    <property type="entry name" value="CoA-bd"/>
</dbReference>
<evidence type="ECO:0000313" key="3">
    <source>
        <dbReference type="EMBL" id="MDX5894302.1"/>
    </source>
</evidence>
<dbReference type="PANTHER" id="PTHR33303:SF2">
    <property type="entry name" value="COA-BINDING DOMAIN-CONTAINING PROTEIN"/>
    <property type="match status" value="1"/>
</dbReference>
<dbReference type="SMART" id="SM00881">
    <property type="entry name" value="CoA_binding"/>
    <property type="match status" value="1"/>
</dbReference>
<protein>
    <submittedName>
        <fullName evidence="2 3">CoA-binding protein</fullName>
    </submittedName>
</protein>
<dbReference type="HOGENOM" id="CLU_112567_0_0_11"/>
<dbReference type="eggNOG" id="COG1832">
    <property type="taxonomic scope" value="Bacteria"/>
</dbReference>
<dbReference type="Proteomes" id="UP000025229">
    <property type="component" value="Chromosome"/>
</dbReference>
<name>A0A023X350_RUBRA</name>
<dbReference type="PANTHER" id="PTHR33303">
    <property type="entry name" value="CYTOPLASMIC PROTEIN-RELATED"/>
    <property type="match status" value="1"/>
</dbReference>
<keyword evidence="4" id="KW-1185">Reference proteome</keyword>
<reference evidence="2 4" key="1">
    <citation type="submission" date="2014-03" db="EMBL/GenBank/DDBJ databases">
        <title>Complete genome sequence of the Radio-Resistant Rubrobacter radiotolerans RSPS-4.</title>
        <authorList>
            <person name="Egas C.C."/>
            <person name="Barroso C.C."/>
            <person name="Froufe H.J.C."/>
            <person name="Pacheco J.J."/>
            <person name="Albuquerque L.L."/>
            <person name="da Costa M.M.S."/>
        </authorList>
    </citation>
    <scope>NUCLEOTIDE SEQUENCE [LARGE SCALE GENOMIC DNA]</scope>
    <source>
        <strain evidence="2 4">RSPS-4</strain>
    </source>
</reference>
<reference evidence="3" key="2">
    <citation type="submission" date="2023-11" db="EMBL/GenBank/DDBJ databases">
        <title>MicrobeMod: A computational toolkit for identifying prokaryotic methylation and restriction-modification with nanopore sequencing.</title>
        <authorList>
            <person name="Crits-Christoph A."/>
            <person name="Kang S.C."/>
            <person name="Lee H."/>
            <person name="Ostrov N."/>
        </authorList>
    </citation>
    <scope>NUCLEOTIDE SEQUENCE</scope>
    <source>
        <strain evidence="3">ATCC 51242</strain>
    </source>
</reference>
<feature type="domain" description="CoA-binding" evidence="1">
    <location>
        <begin position="13"/>
        <end position="107"/>
    </location>
</feature>
<dbReference type="STRING" id="42256.RradSPS_1614"/>
<dbReference type="Gene3D" id="3.40.50.720">
    <property type="entry name" value="NAD(P)-binding Rossmann-like Domain"/>
    <property type="match status" value="1"/>
</dbReference>
<dbReference type="Proteomes" id="UP001281130">
    <property type="component" value="Unassembled WGS sequence"/>
</dbReference>
<sequence>MHANPGRDEIAHLLRSVQTVAIVGLSNNQRRPSFGVARELRGFGLNIIPVNPNLSSPVLSEEPYASLRDVPEPVDLVDVFRRSEHASEVAREAVEIGARVLWMQLGVVNEEAASYAREHGLTVVMDRCLAVDYRNLCFR</sequence>
<dbReference type="EMBL" id="JAWXXX010000001">
    <property type="protein sequence ID" value="MDX5894302.1"/>
    <property type="molecule type" value="Genomic_DNA"/>
</dbReference>
<evidence type="ECO:0000313" key="2">
    <source>
        <dbReference type="EMBL" id="AHY46897.1"/>
    </source>
</evidence>
<dbReference type="SUPFAM" id="SSF51735">
    <property type="entry name" value="NAD(P)-binding Rossmann-fold domains"/>
    <property type="match status" value="1"/>
</dbReference>
<dbReference type="KEGG" id="rrd:RradSPS_1614"/>
<evidence type="ECO:0000259" key="1">
    <source>
        <dbReference type="SMART" id="SM00881"/>
    </source>
</evidence>
<dbReference type="InterPro" id="IPR036291">
    <property type="entry name" value="NAD(P)-bd_dom_sf"/>
</dbReference>
<proteinExistence type="predicted"/>